<accession>A0A4R6ZAJ1</accession>
<dbReference type="PANTHER" id="PTHR40606:SF1">
    <property type="entry name" value="UPF0339 PROTEIN YEGP"/>
    <property type="match status" value="1"/>
</dbReference>
<dbReference type="Gene3D" id="2.30.29.80">
    <property type="match status" value="1"/>
</dbReference>
<dbReference type="InterPro" id="IPR010879">
    <property type="entry name" value="DUF1508"/>
</dbReference>
<comment type="caution">
    <text evidence="3">The sequence shown here is derived from an EMBL/GenBank/DDBJ whole genome shotgun (WGS) entry which is preliminary data.</text>
</comment>
<feature type="domain" description="DUF1508" evidence="2">
    <location>
        <begin position="11"/>
        <end position="56"/>
    </location>
</feature>
<gene>
    <name evidence="3" type="ORF">DFR29_101476</name>
</gene>
<evidence type="ECO:0000256" key="1">
    <source>
        <dbReference type="ARBA" id="ARBA00007576"/>
    </source>
</evidence>
<evidence type="ECO:0000313" key="3">
    <source>
        <dbReference type="EMBL" id="TDR48852.1"/>
    </source>
</evidence>
<dbReference type="AlphaFoldDB" id="A0A4R6ZAJ1"/>
<evidence type="ECO:0000259" key="2">
    <source>
        <dbReference type="Pfam" id="PF07411"/>
    </source>
</evidence>
<dbReference type="EMBL" id="SNZH01000001">
    <property type="protein sequence ID" value="TDR48852.1"/>
    <property type="molecule type" value="Genomic_DNA"/>
</dbReference>
<name>A0A4R6ZAJ1_9GAMM</name>
<keyword evidence="4" id="KW-1185">Reference proteome</keyword>
<evidence type="ECO:0000313" key="4">
    <source>
        <dbReference type="Proteomes" id="UP000295293"/>
    </source>
</evidence>
<sequence>MAGKFTIFSGKSGKTYFNLKAGNGEIILASQGYVDKSGARNGVVSVKNNAGNPARFEKKVASNGKFHFSLKAGNGQIIGNSEMYDSEKARDAGIASVGAHAANAGLVEE</sequence>
<dbReference type="InterPro" id="IPR036913">
    <property type="entry name" value="YegP-like_sf"/>
</dbReference>
<reference evidence="3 4" key="1">
    <citation type="submission" date="2019-03" db="EMBL/GenBank/DDBJ databases">
        <title>Genomic Encyclopedia of Type Strains, Phase IV (KMG-IV): sequencing the most valuable type-strain genomes for metagenomic binning, comparative biology and taxonomic classification.</title>
        <authorList>
            <person name="Goeker M."/>
        </authorList>
    </citation>
    <scope>NUCLEOTIDE SEQUENCE [LARGE SCALE GENOMIC DNA]</scope>
    <source>
        <strain evidence="3 4">DSM 21667</strain>
    </source>
</reference>
<dbReference type="SUPFAM" id="SSF160113">
    <property type="entry name" value="YegP-like"/>
    <property type="match status" value="2"/>
</dbReference>
<comment type="similarity">
    <text evidence="1">Belongs to the UPF0339 family. Duplicated subfamily.</text>
</comment>
<dbReference type="Proteomes" id="UP000295293">
    <property type="component" value="Unassembled WGS sequence"/>
</dbReference>
<dbReference type="InterPro" id="IPR051141">
    <property type="entry name" value="UPF0339_domain"/>
</dbReference>
<organism evidence="3 4">
    <name type="scientific">Tahibacter aquaticus</name>
    <dbReference type="NCBI Taxonomy" id="520092"/>
    <lineage>
        <taxon>Bacteria</taxon>
        <taxon>Pseudomonadati</taxon>
        <taxon>Pseudomonadota</taxon>
        <taxon>Gammaproteobacteria</taxon>
        <taxon>Lysobacterales</taxon>
        <taxon>Rhodanobacteraceae</taxon>
        <taxon>Tahibacter</taxon>
    </lineage>
</organism>
<dbReference type="Pfam" id="PF07411">
    <property type="entry name" value="DUF1508"/>
    <property type="match status" value="2"/>
</dbReference>
<dbReference type="PANTHER" id="PTHR40606">
    <property type="match status" value="1"/>
</dbReference>
<dbReference type="RefSeq" id="WP_133816955.1">
    <property type="nucleotide sequence ID" value="NZ_SNZH01000001.1"/>
</dbReference>
<dbReference type="OrthoDB" id="9802792at2"/>
<feature type="domain" description="DUF1508" evidence="2">
    <location>
        <begin position="61"/>
        <end position="108"/>
    </location>
</feature>
<proteinExistence type="inferred from homology"/>
<protein>
    <recommendedName>
        <fullName evidence="2">DUF1508 domain-containing protein</fullName>
    </recommendedName>
</protein>